<feature type="transmembrane region" description="Helical" evidence="1">
    <location>
        <begin position="108"/>
        <end position="128"/>
    </location>
</feature>
<feature type="transmembrane region" description="Helical" evidence="1">
    <location>
        <begin position="149"/>
        <end position="171"/>
    </location>
</feature>
<organism evidence="2 3">
    <name type="scientific">Enterococcus faecium</name>
    <name type="common">Streptococcus faecium</name>
    <dbReference type="NCBI Taxonomy" id="1352"/>
    <lineage>
        <taxon>Bacteria</taxon>
        <taxon>Bacillati</taxon>
        <taxon>Bacillota</taxon>
        <taxon>Bacilli</taxon>
        <taxon>Lactobacillales</taxon>
        <taxon>Enterococcaceae</taxon>
        <taxon>Enterococcus</taxon>
    </lineage>
</organism>
<accession>A0A242BGT0</accession>
<evidence type="ECO:0000313" key="2">
    <source>
        <dbReference type="EMBL" id="OTN94703.1"/>
    </source>
</evidence>
<comment type="caution">
    <text evidence="2">The sequence shown here is derived from an EMBL/GenBank/DDBJ whole genome shotgun (WGS) entry which is preliminary data.</text>
</comment>
<feature type="transmembrane region" description="Helical" evidence="1">
    <location>
        <begin position="12"/>
        <end position="36"/>
    </location>
</feature>
<gene>
    <name evidence="2" type="ORF">A5810_000948</name>
</gene>
<sequence length="312" mass="36332">MLFEFYYQRRSKIFYLFLSVILLLSTLMFVSQIMLIQSHLRHFQYYVEEALARGETIQEILEQPFSISMNQNTEIVDNPLKYHYVAYHSSFAALNVQNGINQLLSSSFFVLFPFFSGVYGIVIANADIKYHTMKIRRCLDSQWQINRHKIGAGFLSLTIFILASLSLFLMLQSFSRFFVHADKSTQIDEALIRQISYLEKAPLQLSVLLGFAFLSFLVCYYFTTVVKNSFIILCLLGSYFLFLPPLGKYDLKNILLYLYPKIFNTNASTFRINSGTRVEFGMFHVCILCGVIVLYVYLMEFVQQKYSVITEK</sequence>
<evidence type="ECO:0008006" key="4">
    <source>
        <dbReference type="Google" id="ProtNLM"/>
    </source>
</evidence>
<dbReference type="EMBL" id="NGKW01000002">
    <property type="protein sequence ID" value="OTN94703.1"/>
    <property type="molecule type" value="Genomic_DNA"/>
</dbReference>
<reference evidence="2 3" key="1">
    <citation type="submission" date="2017-05" db="EMBL/GenBank/DDBJ databases">
        <title>The Genome Sequence of Enterococcus faecium 7H8_DIV0219.</title>
        <authorList>
            <consortium name="The Broad Institute Genomics Platform"/>
            <consortium name="The Broad Institute Genomic Center for Infectious Diseases"/>
            <person name="Earl A."/>
            <person name="Manson A."/>
            <person name="Schwartman J."/>
            <person name="Gilmore M."/>
            <person name="Abouelleil A."/>
            <person name="Cao P."/>
            <person name="Chapman S."/>
            <person name="Cusick C."/>
            <person name="Shea T."/>
            <person name="Young S."/>
            <person name="Neafsey D."/>
            <person name="Nusbaum C."/>
            <person name="Birren B."/>
        </authorList>
    </citation>
    <scope>NUCLEOTIDE SEQUENCE [LARGE SCALE GENOMIC DNA]</scope>
    <source>
        <strain evidence="2 3">7H8_DIV0219</strain>
    </source>
</reference>
<dbReference type="AlphaFoldDB" id="A0A242BGT0"/>
<name>A0A242BGT0_ENTFC</name>
<keyword evidence="1" id="KW-0812">Transmembrane</keyword>
<dbReference type="RefSeq" id="WP_086323157.1">
    <property type="nucleotide sequence ID" value="NZ_NGKW01000002.1"/>
</dbReference>
<protein>
    <recommendedName>
        <fullName evidence="4">ABC-2 family transporter protein</fullName>
    </recommendedName>
</protein>
<feature type="transmembrane region" description="Helical" evidence="1">
    <location>
        <begin position="230"/>
        <end position="247"/>
    </location>
</feature>
<proteinExistence type="predicted"/>
<keyword evidence="1" id="KW-0472">Membrane</keyword>
<dbReference type="Proteomes" id="UP000194885">
    <property type="component" value="Unassembled WGS sequence"/>
</dbReference>
<keyword evidence="1" id="KW-1133">Transmembrane helix</keyword>
<feature type="transmembrane region" description="Helical" evidence="1">
    <location>
        <begin position="280"/>
        <end position="298"/>
    </location>
</feature>
<evidence type="ECO:0000313" key="3">
    <source>
        <dbReference type="Proteomes" id="UP000194885"/>
    </source>
</evidence>
<feature type="transmembrane region" description="Helical" evidence="1">
    <location>
        <begin position="203"/>
        <end position="223"/>
    </location>
</feature>
<evidence type="ECO:0000256" key="1">
    <source>
        <dbReference type="SAM" id="Phobius"/>
    </source>
</evidence>